<sequence length="125" mass="14188">MKDVKIPEGYQQIMPYLIVENAAEFFSFMKSVFGAREKYKNMRTETLIRHAELKIGDSVIMFADATEDFNPQNAGMFVYVDDCDKVYEKALSHGALTVMPPADQEYGRSAGISDPFGNTWWITSL</sequence>
<dbReference type="PANTHER" id="PTHR34109">
    <property type="entry name" value="BNAUNNG04460D PROTEIN-RELATED"/>
    <property type="match status" value="1"/>
</dbReference>
<dbReference type="RefSeq" id="WP_147030841.1">
    <property type="nucleotide sequence ID" value="NZ_CP042436.1"/>
</dbReference>
<name>A0A5B8UTD5_9SPHI</name>
<evidence type="ECO:0000313" key="3">
    <source>
        <dbReference type="Proteomes" id="UP000321479"/>
    </source>
</evidence>
<dbReference type="CDD" id="cd07246">
    <property type="entry name" value="VOC_like"/>
    <property type="match status" value="1"/>
</dbReference>
<dbReference type="AlphaFoldDB" id="A0A5B8UTD5"/>
<accession>A0A5B8UTD5</accession>
<evidence type="ECO:0000313" key="2">
    <source>
        <dbReference type="EMBL" id="QEC62264.1"/>
    </source>
</evidence>
<dbReference type="Pfam" id="PF00903">
    <property type="entry name" value="Glyoxalase"/>
    <property type="match status" value="1"/>
</dbReference>
<dbReference type="InterPro" id="IPR037523">
    <property type="entry name" value="VOC_core"/>
</dbReference>
<gene>
    <name evidence="2" type="ORF">FRZ54_06600</name>
</gene>
<dbReference type="Gene3D" id="3.30.720.120">
    <property type="match status" value="1"/>
</dbReference>
<dbReference type="Proteomes" id="UP000321479">
    <property type="component" value="Chromosome"/>
</dbReference>
<dbReference type="PANTHER" id="PTHR34109:SF1">
    <property type="entry name" value="VOC DOMAIN-CONTAINING PROTEIN"/>
    <property type="match status" value="1"/>
</dbReference>
<proteinExistence type="predicted"/>
<protein>
    <submittedName>
        <fullName evidence="2">VOC family protein</fullName>
    </submittedName>
</protein>
<dbReference type="Gene3D" id="3.30.720.110">
    <property type="match status" value="1"/>
</dbReference>
<dbReference type="PROSITE" id="PS51819">
    <property type="entry name" value="VOC"/>
    <property type="match status" value="1"/>
</dbReference>
<dbReference type="InterPro" id="IPR029068">
    <property type="entry name" value="Glyas_Bleomycin-R_OHBP_Dase"/>
</dbReference>
<dbReference type="InterPro" id="IPR004360">
    <property type="entry name" value="Glyas_Fos-R_dOase_dom"/>
</dbReference>
<dbReference type="KEGG" id="mgin:FRZ54_06600"/>
<reference evidence="2 3" key="1">
    <citation type="journal article" date="2017" name="Curr. Microbiol.">
        <title>Mucilaginibacter ginsenosidivorans sp. nov., Isolated from Soil of Ginseng Field.</title>
        <authorList>
            <person name="Kim M.M."/>
            <person name="Siddiqi M.Z."/>
            <person name="Im W.T."/>
        </authorList>
    </citation>
    <scope>NUCLEOTIDE SEQUENCE [LARGE SCALE GENOMIC DNA]</scope>
    <source>
        <strain evidence="2 3">Gsoil 3017</strain>
    </source>
</reference>
<evidence type="ECO:0000259" key="1">
    <source>
        <dbReference type="PROSITE" id="PS51819"/>
    </source>
</evidence>
<dbReference type="EMBL" id="CP042436">
    <property type="protein sequence ID" value="QEC62264.1"/>
    <property type="molecule type" value="Genomic_DNA"/>
</dbReference>
<feature type="domain" description="VOC" evidence="1">
    <location>
        <begin position="9"/>
        <end position="125"/>
    </location>
</feature>
<keyword evidence="3" id="KW-1185">Reference proteome</keyword>
<dbReference type="SUPFAM" id="SSF54593">
    <property type="entry name" value="Glyoxalase/Bleomycin resistance protein/Dihydroxybiphenyl dioxygenase"/>
    <property type="match status" value="1"/>
</dbReference>
<dbReference type="OrthoDB" id="9795306at2"/>
<organism evidence="2 3">
    <name type="scientific">Mucilaginibacter ginsenosidivorans</name>
    <dbReference type="NCBI Taxonomy" id="398053"/>
    <lineage>
        <taxon>Bacteria</taxon>
        <taxon>Pseudomonadati</taxon>
        <taxon>Bacteroidota</taxon>
        <taxon>Sphingobacteriia</taxon>
        <taxon>Sphingobacteriales</taxon>
        <taxon>Sphingobacteriaceae</taxon>
        <taxon>Mucilaginibacter</taxon>
    </lineage>
</organism>